<dbReference type="Pfam" id="PF18962">
    <property type="entry name" value="Por_Secre_tail"/>
    <property type="match status" value="1"/>
</dbReference>
<feature type="domain" description="Bacterial Ig-like" evidence="5">
    <location>
        <begin position="1019"/>
        <end position="1105"/>
    </location>
</feature>
<keyword evidence="2" id="KW-0677">Repeat</keyword>
<gene>
    <name evidence="6" type="ORF">AAG747_28245</name>
</gene>
<dbReference type="AlphaFoldDB" id="A0AAW9SJ52"/>
<dbReference type="Pfam" id="PF19078">
    <property type="entry name" value="Big_12"/>
    <property type="match status" value="1"/>
</dbReference>
<dbReference type="Gene3D" id="2.130.10.130">
    <property type="entry name" value="Integrin alpha, N-terminal"/>
    <property type="match status" value="4"/>
</dbReference>
<reference evidence="6 7" key="1">
    <citation type="submission" date="2024-04" db="EMBL/GenBank/DDBJ databases">
        <title>Novel genus in family Flammeovirgaceae.</title>
        <authorList>
            <person name="Nguyen T.H."/>
            <person name="Vuong T.Q."/>
            <person name="Le H."/>
            <person name="Kim S.-G."/>
        </authorList>
    </citation>
    <scope>NUCLEOTIDE SEQUENCE [LARGE SCALE GENOMIC DNA]</scope>
    <source>
        <strain evidence="6 7">JCM 23209</strain>
    </source>
</reference>
<dbReference type="SUPFAM" id="SSF50965">
    <property type="entry name" value="Galactose oxidase, central domain"/>
    <property type="match status" value="1"/>
</dbReference>
<keyword evidence="3" id="KW-0325">Glycoprotein</keyword>
<dbReference type="InterPro" id="IPR026444">
    <property type="entry name" value="Secre_tail"/>
</dbReference>
<evidence type="ECO:0000256" key="2">
    <source>
        <dbReference type="ARBA" id="ARBA00022737"/>
    </source>
</evidence>
<protein>
    <submittedName>
        <fullName evidence="6">T9SS type A sorting domain-containing protein</fullName>
    </submittedName>
</protein>
<dbReference type="EMBL" id="JBDKWZ010000028">
    <property type="protein sequence ID" value="MEN7551840.1"/>
    <property type="molecule type" value="Genomic_DNA"/>
</dbReference>
<dbReference type="InterPro" id="IPR044048">
    <property type="entry name" value="Big_12"/>
</dbReference>
<dbReference type="InterPro" id="IPR013517">
    <property type="entry name" value="FG-GAP"/>
</dbReference>
<keyword evidence="7" id="KW-1185">Reference proteome</keyword>
<proteinExistence type="predicted"/>
<evidence type="ECO:0000313" key="6">
    <source>
        <dbReference type="EMBL" id="MEN7551840.1"/>
    </source>
</evidence>
<accession>A0AAW9SJ52</accession>
<dbReference type="SMART" id="SM00191">
    <property type="entry name" value="Int_alpha"/>
    <property type="match status" value="4"/>
</dbReference>
<dbReference type="SUPFAM" id="SSF69322">
    <property type="entry name" value="Tricorn protease domain 2"/>
    <property type="match status" value="1"/>
</dbReference>
<evidence type="ECO:0000256" key="3">
    <source>
        <dbReference type="ARBA" id="ARBA00023180"/>
    </source>
</evidence>
<evidence type="ECO:0000256" key="1">
    <source>
        <dbReference type="ARBA" id="ARBA00022729"/>
    </source>
</evidence>
<dbReference type="InterPro" id="IPR028994">
    <property type="entry name" value="Integrin_alpha_N"/>
</dbReference>
<evidence type="ECO:0000259" key="4">
    <source>
        <dbReference type="Pfam" id="PF18962"/>
    </source>
</evidence>
<dbReference type="Pfam" id="PF14312">
    <property type="entry name" value="FG-GAP_2"/>
    <property type="match status" value="8"/>
</dbReference>
<dbReference type="PANTHER" id="PTHR36220">
    <property type="entry name" value="UNNAMED PRODUCT"/>
    <property type="match status" value="1"/>
</dbReference>
<comment type="caution">
    <text evidence="6">The sequence shown here is derived from an EMBL/GenBank/DDBJ whole genome shotgun (WGS) entry which is preliminary data.</text>
</comment>
<evidence type="ECO:0000259" key="5">
    <source>
        <dbReference type="Pfam" id="PF19078"/>
    </source>
</evidence>
<dbReference type="PANTHER" id="PTHR36220:SF1">
    <property type="entry name" value="GAMMA TUBULIN COMPLEX COMPONENT C-TERMINAL DOMAIN-CONTAINING PROTEIN"/>
    <property type="match status" value="1"/>
</dbReference>
<keyword evidence="1" id="KW-0732">Signal</keyword>
<dbReference type="Proteomes" id="UP001403385">
    <property type="component" value="Unassembled WGS sequence"/>
</dbReference>
<evidence type="ECO:0000313" key="7">
    <source>
        <dbReference type="Proteomes" id="UP001403385"/>
    </source>
</evidence>
<dbReference type="InterPro" id="IPR011043">
    <property type="entry name" value="Gal_Oxase/kelch_b-propeller"/>
</dbReference>
<feature type="domain" description="Secretion system C-terminal sorting" evidence="4">
    <location>
        <begin position="1132"/>
        <end position="1203"/>
    </location>
</feature>
<organism evidence="6 7">
    <name type="scientific">Rapidithrix thailandica</name>
    <dbReference type="NCBI Taxonomy" id="413964"/>
    <lineage>
        <taxon>Bacteria</taxon>
        <taxon>Pseudomonadati</taxon>
        <taxon>Bacteroidota</taxon>
        <taxon>Cytophagia</taxon>
        <taxon>Cytophagales</taxon>
        <taxon>Flammeovirgaceae</taxon>
        <taxon>Rapidithrix</taxon>
    </lineage>
</organism>
<name>A0AAW9SJ52_9BACT</name>
<dbReference type="NCBIfam" id="TIGR04183">
    <property type="entry name" value="Por_Secre_tail"/>
    <property type="match status" value="1"/>
</dbReference>
<dbReference type="InterPro" id="IPR013519">
    <property type="entry name" value="Int_alpha_beta-p"/>
</dbReference>
<dbReference type="RefSeq" id="WP_346824619.1">
    <property type="nucleotide sequence ID" value="NZ_JBDKWZ010000028.1"/>
</dbReference>
<sequence length="1204" mass="132282">MYKLAAYFLHFFVFVFCFNFYHSVTAQHWEEVAKVLPQPHENYNVDTEFGSAIAVDGTTAVVGAPKHNRGGSYEKGVAYIFEYNNDTWKKVARLTASGDAARDYFGYDVAISGNTVAISKRDMVCIFTRPDEGWTDMTETARIPLSGGFDLSNSGNTLLTGTEEHCEIYVKPESGWISTDTPTAYLRNSAQSFFRRSVAIDDNTAIASGKNNTVYVYEMPEGGWRDMTETAVLTPSEVSSNSFGVSLAIEGETILAGASYDVIAGEARGIIYLFSEPESGWTDMTETARLYASDGIRYDRFGSTLALASDLVVVGVQGRDNKAGQVYVFSKPVTGWTTSTETKRLKASNSTPTEMFGRRVSTNGEAVMVGIFERSKTGEKVYMYTAEDNNWRKAVTEVILLPPHEVYYSNLYDRFGTSVAMDQNIAVVGAPGHYKNPFKRQLYVYEFVQKTWHLKAKLSPSEPDSAQAFGTSVAIEGGIILTGGSDKEGRLVYLFEKPEQGWMDMHETVRLYPSDPTEESEFGETLAISEETIIVGDKAYLSGQGAVYVYEMPEGGWMDMTETVKLTASNGRTKDAFGTSLAIEHQTMVIGARGFLGDNPSDVLSSIVYIFERNLAEWPYWSEQKMIHVDAGETVFGVSVAISGTTIAIGAPGVSLYGDNHHYPTCESCGAIYIYERPAAGWGESVRTKALYPSGSGTLLGISLVLDDEKLVAGARYDEFNGEGAFYHFQKPEEGWEKARGQSYHLPSDSEEFVLDAFGYSIAMSGDNVLVGAPAKDGDFIGSGAAYFFKPKPAEVSYALSDAHSYNRAGKTIPIKLIFTQNVKLQNPEGPPRLLLETGETLRYAEYKESRGKVLTFEYTVQAGDYAEWLDYHSEHALEITNNASLLSENGLPVKLTLPDPGSGHSLVAYKEILVDAVPPEFVSVMQQGDDYYKPGEVLVLNVDMNEPGLVLAADLSGLDKDLNRTSLFTGLEDGTYELVSAPLDANGNMQEGTYRIPIRAGDVTGNIVYDSSLVVVADKTRPMIQLYPPEEKIITHAPFLVYVHFSEPVFGLEATDFTVQNGLAGQLEGSGQRFQVWITPQTGGRVQVQLPSNVVQDRAGIYNWESNLVEVLYQRGSDELGTSTFANAPKVYPNPAIQSLHIGITEAQALPASIKVYHINGKLAWEGILTGRQSTIPVHQLTKGVYFLQITNGQDAVVQRFVK</sequence>